<feature type="coiled-coil region" evidence="1">
    <location>
        <begin position="137"/>
        <end position="199"/>
    </location>
</feature>
<dbReference type="EMBL" id="CAJMWV010003037">
    <property type="protein sequence ID" value="CAE6474733.1"/>
    <property type="molecule type" value="Genomic_DNA"/>
</dbReference>
<evidence type="ECO:0000256" key="1">
    <source>
        <dbReference type="SAM" id="Coils"/>
    </source>
</evidence>
<protein>
    <submittedName>
        <fullName evidence="2">Uncharacterized protein</fullName>
    </submittedName>
</protein>
<dbReference type="AlphaFoldDB" id="A0A8H3H0T6"/>
<dbReference type="Gene3D" id="1.10.287.1490">
    <property type="match status" value="1"/>
</dbReference>
<gene>
    <name evidence="2" type="ORF">RDB_LOCUS90957</name>
</gene>
<keyword evidence="1" id="KW-0175">Coiled coil</keyword>
<evidence type="ECO:0000313" key="2">
    <source>
        <dbReference type="EMBL" id="CAE6474733.1"/>
    </source>
</evidence>
<sequence>MMGGTDSIPDLSNGADEAKGTWIAVLIHPCHKEPLGDDQGEEPTNSTQIQQDLSRLETIIQAQLAEIKLLKESLLTGQQEFSRLTTQLEKLQPMIESIHVWQRNITEPQKIWKLDKLSDFAGNAPEAFSAASKDTLIGRLTEQLEEKDSQLTEQEERIDNQAQEIQQLKTEITEKDQQLKELNQAINKLLVRMADGNADILTDLQTNSAGNVESEISSLREQVSRMESVLSQWKGIGDIHEMPNNISSEA</sequence>
<reference evidence="2" key="1">
    <citation type="submission" date="2021-01" db="EMBL/GenBank/DDBJ databases">
        <authorList>
            <person name="Kaushik A."/>
        </authorList>
    </citation>
    <scope>NUCLEOTIDE SEQUENCE</scope>
    <source>
        <strain evidence="2">AG3-1AP</strain>
    </source>
</reference>
<name>A0A8H3H0T6_9AGAM</name>
<accession>A0A8H3H0T6</accession>
<comment type="caution">
    <text evidence="2">The sequence shown here is derived from an EMBL/GenBank/DDBJ whole genome shotgun (WGS) entry which is preliminary data.</text>
</comment>
<evidence type="ECO:0000313" key="3">
    <source>
        <dbReference type="Proteomes" id="UP000663831"/>
    </source>
</evidence>
<proteinExistence type="predicted"/>
<organism evidence="2 3">
    <name type="scientific">Rhizoctonia solani</name>
    <dbReference type="NCBI Taxonomy" id="456999"/>
    <lineage>
        <taxon>Eukaryota</taxon>
        <taxon>Fungi</taxon>
        <taxon>Dikarya</taxon>
        <taxon>Basidiomycota</taxon>
        <taxon>Agaricomycotina</taxon>
        <taxon>Agaricomycetes</taxon>
        <taxon>Cantharellales</taxon>
        <taxon>Ceratobasidiaceae</taxon>
        <taxon>Rhizoctonia</taxon>
    </lineage>
</organism>
<dbReference type="Proteomes" id="UP000663831">
    <property type="component" value="Unassembled WGS sequence"/>
</dbReference>